<evidence type="ECO:0000313" key="1">
    <source>
        <dbReference type="EMBL" id="CAL1291685.1"/>
    </source>
</evidence>
<name>A0AAV2B621_9ARAC</name>
<comment type="caution">
    <text evidence="1">The sequence shown here is derived from an EMBL/GenBank/DDBJ whole genome shotgun (WGS) entry which is preliminary data.</text>
</comment>
<protein>
    <submittedName>
        <fullName evidence="1">Uncharacterized protein</fullName>
    </submittedName>
</protein>
<evidence type="ECO:0000313" key="2">
    <source>
        <dbReference type="Proteomes" id="UP001497382"/>
    </source>
</evidence>
<organism evidence="1 2">
    <name type="scientific">Larinioides sclopetarius</name>
    <dbReference type="NCBI Taxonomy" id="280406"/>
    <lineage>
        <taxon>Eukaryota</taxon>
        <taxon>Metazoa</taxon>
        <taxon>Ecdysozoa</taxon>
        <taxon>Arthropoda</taxon>
        <taxon>Chelicerata</taxon>
        <taxon>Arachnida</taxon>
        <taxon>Araneae</taxon>
        <taxon>Araneomorphae</taxon>
        <taxon>Entelegynae</taxon>
        <taxon>Araneoidea</taxon>
        <taxon>Araneidae</taxon>
        <taxon>Larinioides</taxon>
    </lineage>
</organism>
<reference evidence="1 2" key="1">
    <citation type="submission" date="2024-04" db="EMBL/GenBank/DDBJ databases">
        <authorList>
            <person name="Rising A."/>
            <person name="Reimegard J."/>
            <person name="Sonavane S."/>
            <person name="Akerstrom W."/>
            <person name="Nylinder S."/>
            <person name="Hedman E."/>
            <person name="Kallberg Y."/>
        </authorList>
    </citation>
    <scope>NUCLEOTIDE SEQUENCE [LARGE SCALE GENOMIC DNA]</scope>
</reference>
<dbReference type="EMBL" id="CAXIEN010000290">
    <property type="protein sequence ID" value="CAL1291685.1"/>
    <property type="molecule type" value="Genomic_DNA"/>
</dbReference>
<dbReference type="Proteomes" id="UP001497382">
    <property type="component" value="Unassembled WGS sequence"/>
</dbReference>
<gene>
    <name evidence="1" type="ORF">LARSCL_LOCUS17225</name>
</gene>
<dbReference type="AlphaFoldDB" id="A0AAV2B621"/>
<sequence length="40" mass="4527">MQHDYEGEGTRNASSLRYEVAPVQKGGPCQIMKCYPRNVI</sequence>
<accession>A0AAV2B621</accession>
<keyword evidence="2" id="KW-1185">Reference proteome</keyword>
<proteinExistence type="predicted"/>